<dbReference type="InterPro" id="IPR008972">
    <property type="entry name" value="Cupredoxin"/>
</dbReference>
<organism evidence="5 7">
    <name type="scientific">Plasmodiophora brassicae</name>
    <name type="common">Clubroot disease agent</name>
    <dbReference type="NCBI Taxonomy" id="37360"/>
    <lineage>
        <taxon>Eukaryota</taxon>
        <taxon>Sar</taxon>
        <taxon>Rhizaria</taxon>
        <taxon>Endomyxa</taxon>
        <taxon>Phytomyxea</taxon>
        <taxon>Plasmodiophorida</taxon>
        <taxon>Plasmodiophoridae</taxon>
        <taxon>Plasmodiophora</taxon>
    </lineage>
</organism>
<dbReference type="InterPro" id="IPR011707">
    <property type="entry name" value="Cu-oxidase-like_N"/>
</dbReference>
<accession>A0A0G4IR42</accession>
<evidence type="ECO:0000256" key="3">
    <source>
        <dbReference type="ARBA" id="ARBA00023002"/>
    </source>
</evidence>
<sequence length="673" mass="72627">MDDAGLASARAAPLPALKIDKVRAVRGEQSDGDPGARDLRIRFDLGDGNAVEHQFSAMHDVLQLKAFLEAQCGLPIVSQEMHFDGRIMANPLCLADFPGIAESRSATIVSPLVVNGLVIRHTSQLIDARMMSGWGRSLPMLSAVVAVAVAVVATGAEVGGAIVDRSRPGQALSSVPLLEVTASSDPIELHFDAVQIQYPDCLMTTRAFSLGASSVATVPGPLIHVKRGQTLRITVHNDLGPEAPPAAPERDMNGLRHPNTTNIHLHGLHISSARPGDDMSISIAPGESFAYVYDIPGDHAGGLFIWHPHRHGSVALQFGGGAVGLIVVDDDDTNMPDGWIGMLPMQFLLIQHMQPSEVQQFARASGDRLFRFAGSDAEFFLVNGLLAPVITVPVGLWTRFRIAHASAASSLTAAIEGCDMVLVAIDGVYVLKPRPVSELEFLPATRVDIAVRCTAPQARIVDSEHDIVIATIATDPNLKAGMASIVMEDWSWQRPAYLADTSGAALHGKFALHIDLHAFEINRQMFHGFDRSFALHEPVLDSVEEWTWETSSHPMHVHVYHMQLMNDMSTFFRAGDWVDTVKGSGVRARILFDKYDGVAMIHCHNALHSDHGLMGMVFVTRDTESLSLPSNGIRFPATSPKPTAFHSDDISPSAPLQAILTGIAVVVVLIAVH</sequence>
<evidence type="ECO:0000313" key="5">
    <source>
        <dbReference type="EMBL" id="CEO97599.1"/>
    </source>
</evidence>
<dbReference type="SUPFAM" id="SSF49503">
    <property type="entry name" value="Cupredoxins"/>
    <property type="match status" value="3"/>
</dbReference>
<proteinExistence type="inferred from homology"/>
<evidence type="ECO:0000259" key="4">
    <source>
        <dbReference type="PROSITE" id="PS50053"/>
    </source>
</evidence>
<comment type="similarity">
    <text evidence="1">Belongs to the multicopper oxidase family.</text>
</comment>
<dbReference type="EMBL" id="CDSF01000079">
    <property type="protein sequence ID" value="CEO97599.1"/>
    <property type="molecule type" value="Genomic_DNA"/>
</dbReference>
<name>A0A0G4IR42_PLABS</name>
<dbReference type="Pfam" id="PF07731">
    <property type="entry name" value="Cu-oxidase_2"/>
    <property type="match status" value="1"/>
</dbReference>
<evidence type="ECO:0000313" key="8">
    <source>
        <dbReference type="Proteomes" id="UP000290189"/>
    </source>
</evidence>
<dbReference type="CDD" id="cd13853">
    <property type="entry name" value="CuRO_1_Tth-MCO_like"/>
    <property type="match status" value="1"/>
</dbReference>
<dbReference type="InterPro" id="IPR002355">
    <property type="entry name" value="Cu_oxidase_Cu_BS"/>
</dbReference>
<protein>
    <recommendedName>
        <fullName evidence="4">Ubiquitin-like domain-containing protein</fullName>
    </recommendedName>
</protein>
<dbReference type="PROSITE" id="PS50053">
    <property type="entry name" value="UBIQUITIN_2"/>
    <property type="match status" value="1"/>
</dbReference>
<dbReference type="GO" id="GO:0016491">
    <property type="term" value="F:oxidoreductase activity"/>
    <property type="evidence" value="ECO:0007669"/>
    <property type="project" value="UniProtKB-KW"/>
</dbReference>
<keyword evidence="2" id="KW-0479">Metal-binding</keyword>
<dbReference type="OrthoDB" id="2121828at2759"/>
<keyword evidence="3" id="KW-0560">Oxidoreductase</keyword>
<evidence type="ECO:0000256" key="2">
    <source>
        <dbReference type="ARBA" id="ARBA00022723"/>
    </source>
</evidence>
<dbReference type="PANTHER" id="PTHR11709:SF2">
    <property type="entry name" value="MULTICOPPER OXIDASE LPR1"/>
    <property type="match status" value="1"/>
</dbReference>
<reference evidence="5 7" key="1">
    <citation type="submission" date="2015-02" db="EMBL/GenBank/DDBJ databases">
        <authorList>
            <person name="Chooi Y.-H."/>
        </authorList>
    </citation>
    <scope>NUCLEOTIDE SEQUENCE [LARGE SCALE GENOMIC DNA]</scope>
    <source>
        <strain evidence="5">E3</strain>
    </source>
</reference>
<keyword evidence="6" id="KW-0496">Mitochondrion</keyword>
<dbReference type="Gene3D" id="2.60.40.420">
    <property type="entry name" value="Cupredoxins - blue copper proteins"/>
    <property type="match status" value="3"/>
</dbReference>
<evidence type="ECO:0000313" key="6">
    <source>
        <dbReference type="EMBL" id="SPQ97897.1"/>
    </source>
</evidence>
<evidence type="ECO:0000256" key="1">
    <source>
        <dbReference type="ARBA" id="ARBA00010609"/>
    </source>
</evidence>
<reference evidence="6 8" key="2">
    <citation type="submission" date="2018-03" db="EMBL/GenBank/DDBJ databases">
        <authorList>
            <person name="Fogelqvist J."/>
        </authorList>
    </citation>
    <scope>NUCLEOTIDE SEQUENCE [LARGE SCALE GENOMIC DNA]</scope>
</reference>
<dbReference type="Proteomes" id="UP000290189">
    <property type="component" value="Unassembled WGS sequence"/>
</dbReference>
<dbReference type="Proteomes" id="UP000039324">
    <property type="component" value="Unassembled WGS sequence"/>
</dbReference>
<dbReference type="AlphaFoldDB" id="A0A0G4IR42"/>
<dbReference type="InterPro" id="IPR011706">
    <property type="entry name" value="Cu-oxidase_C"/>
</dbReference>
<dbReference type="InterPro" id="IPR045087">
    <property type="entry name" value="Cu-oxidase_fam"/>
</dbReference>
<dbReference type="PANTHER" id="PTHR11709">
    <property type="entry name" value="MULTI-COPPER OXIDASE"/>
    <property type="match status" value="1"/>
</dbReference>
<keyword evidence="7" id="KW-1185">Reference proteome</keyword>
<dbReference type="GO" id="GO:0005507">
    <property type="term" value="F:copper ion binding"/>
    <property type="evidence" value="ECO:0007669"/>
    <property type="project" value="InterPro"/>
</dbReference>
<dbReference type="Pfam" id="PF00394">
    <property type="entry name" value="Cu-oxidase"/>
    <property type="match status" value="1"/>
</dbReference>
<geneLocation type="mitochondrion" evidence="6"/>
<dbReference type="STRING" id="37360.A0A0G4IR42"/>
<dbReference type="EMBL" id="OVEO01000008">
    <property type="protein sequence ID" value="SPQ97897.1"/>
    <property type="molecule type" value="Genomic_DNA"/>
</dbReference>
<dbReference type="Pfam" id="PF07732">
    <property type="entry name" value="Cu-oxidase_3"/>
    <property type="match status" value="1"/>
</dbReference>
<dbReference type="InterPro" id="IPR000626">
    <property type="entry name" value="Ubiquitin-like_dom"/>
</dbReference>
<dbReference type="PROSITE" id="PS00080">
    <property type="entry name" value="MULTICOPPER_OXIDASE2"/>
    <property type="match status" value="1"/>
</dbReference>
<gene>
    <name evidence="5" type="ORF">PBRA_000944</name>
    <name evidence="6" type="ORF">PLBR_LOCUS5112</name>
</gene>
<feature type="domain" description="Ubiquitin-like" evidence="4">
    <location>
        <begin position="39"/>
        <end position="97"/>
    </location>
</feature>
<dbReference type="InterPro" id="IPR001117">
    <property type="entry name" value="Cu-oxidase_2nd"/>
</dbReference>
<evidence type="ECO:0000313" key="7">
    <source>
        <dbReference type="Proteomes" id="UP000039324"/>
    </source>
</evidence>